<accession>A0A850DTQ6</accession>
<proteinExistence type="predicted"/>
<protein>
    <submittedName>
        <fullName evidence="1">Uncharacterized protein</fullName>
    </submittedName>
</protein>
<gene>
    <name evidence="1" type="ORF">HP467_06970</name>
</gene>
<dbReference type="Proteomes" id="UP000539146">
    <property type="component" value="Unassembled WGS sequence"/>
</dbReference>
<evidence type="ECO:0000313" key="1">
    <source>
        <dbReference type="EMBL" id="NUU27855.1"/>
    </source>
</evidence>
<name>A0A850DTQ6_9MICO</name>
<dbReference type="EMBL" id="JABMCG010000094">
    <property type="protein sequence ID" value="NUU27855.1"/>
    <property type="molecule type" value="Genomic_DNA"/>
</dbReference>
<sequence>MIGHTLSELRTNPVEWHCRGMSHPAEIEAMVHQRTHGQVPPEPSYGDFFRPA</sequence>
<reference evidence="1 2" key="1">
    <citation type="submission" date="2020-05" db="EMBL/GenBank/DDBJ databases">
        <title>Genome Sequencing of Type Strains.</title>
        <authorList>
            <person name="Lemaire J.F."/>
            <person name="Inderbitzin P."/>
            <person name="Gregorio O.A."/>
            <person name="Collins S.B."/>
            <person name="Wespe N."/>
            <person name="Knight-Connoni V."/>
        </authorList>
    </citation>
    <scope>NUCLEOTIDE SEQUENCE [LARGE SCALE GENOMIC DNA]</scope>
    <source>
        <strain evidence="1 2">DSM 20512</strain>
    </source>
</reference>
<dbReference type="RefSeq" id="WP_175325687.1">
    <property type="nucleotide sequence ID" value="NZ_BAAAWP010000001.1"/>
</dbReference>
<organism evidence="1 2">
    <name type="scientific">Curtobacterium citreum</name>
    <dbReference type="NCBI Taxonomy" id="2036"/>
    <lineage>
        <taxon>Bacteria</taxon>
        <taxon>Bacillati</taxon>
        <taxon>Actinomycetota</taxon>
        <taxon>Actinomycetes</taxon>
        <taxon>Micrococcales</taxon>
        <taxon>Microbacteriaceae</taxon>
        <taxon>Curtobacterium</taxon>
    </lineage>
</organism>
<comment type="caution">
    <text evidence="1">The sequence shown here is derived from an EMBL/GenBank/DDBJ whole genome shotgun (WGS) entry which is preliminary data.</text>
</comment>
<dbReference type="AlphaFoldDB" id="A0A850DTQ6"/>
<evidence type="ECO:0000313" key="2">
    <source>
        <dbReference type="Proteomes" id="UP000539146"/>
    </source>
</evidence>